<accession>A0A0K8P6N6</accession>
<keyword evidence="2" id="KW-1185">Reference proteome</keyword>
<protein>
    <recommendedName>
        <fullName evidence="3">YdhG-like domain-containing protein</fullName>
    </recommendedName>
</protein>
<dbReference type="Proteomes" id="UP000037660">
    <property type="component" value="Unassembled WGS sequence"/>
</dbReference>
<name>A0A0K8P6N6_PISS1</name>
<organism evidence="1 2">
    <name type="scientific">Piscinibacter sakaiensis</name>
    <name type="common">Ideonella sakaiensis</name>
    <dbReference type="NCBI Taxonomy" id="1547922"/>
    <lineage>
        <taxon>Bacteria</taxon>
        <taxon>Pseudomonadati</taxon>
        <taxon>Pseudomonadota</taxon>
        <taxon>Betaproteobacteria</taxon>
        <taxon>Burkholderiales</taxon>
        <taxon>Sphaerotilaceae</taxon>
        <taxon>Piscinibacter</taxon>
    </lineage>
</organism>
<sequence length="145" mass="15282">MTAAKTKPKPTSVDELLREKARPEQLADCQALMDVLQRVTGAPPVLWSGGIVGYGRYGYRYDSGRTGEAALVGFAVRGRELVVYLGAGAEGPAQAALLARLGPHRAGKGCLYLRRLAELDLGVLEALVAGAVAETRRRHPDGGAG</sequence>
<dbReference type="RefSeq" id="WP_054022147.1">
    <property type="nucleotide sequence ID" value="NZ_BBYR01000070.1"/>
</dbReference>
<dbReference type="EMBL" id="BBYR01000070">
    <property type="protein sequence ID" value="GAP38276.1"/>
    <property type="molecule type" value="Genomic_DNA"/>
</dbReference>
<reference evidence="2" key="1">
    <citation type="submission" date="2015-07" db="EMBL/GenBank/DDBJ databases">
        <title>Discovery of a poly(ethylene terephthalate assimilation.</title>
        <authorList>
            <person name="Yoshida S."/>
            <person name="Hiraga K."/>
            <person name="Takehana T."/>
            <person name="Taniguchi I."/>
            <person name="Yamaji H."/>
            <person name="Maeda Y."/>
            <person name="Toyohara K."/>
            <person name="Miyamoto K."/>
            <person name="Kimura Y."/>
            <person name="Oda K."/>
        </authorList>
    </citation>
    <scope>NUCLEOTIDE SEQUENCE [LARGE SCALE GENOMIC DNA]</scope>
    <source>
        <strain evidence="2">NBRC 110686 / TISTR 2288 / 201-F6</strain>
    </source>
</reference>
<proteinExistence type="predicted"/>
<dbReference type="STRING" id="1547922.ISF6_4734"/>
<dbReference type="AlphaFoldDB" id="A0A0K8P6N6"/>
<evidence type="ECO:0000313" key="1">
    <source>
        <dbReference type="EMBL" id="GAP38276.1"/>
    </source>
</evidence>
<gene>
    <name evidence="1" type="ORF">ISF6_4734</name>
</gene>
<reference evidence="1 2" key="2">
    <citation type="journal article" date="2016" name="Science">
        <title>A bacterium that degrades and assimilates poly(ethylene terephthalate).</title>
        <authorList>
            <person name="Yoshida S."/>
            <person name="Hiraga K."/>
            <person name="Takehana T."/>
            <person name="Taniguchi I."/>
            <person name="Yamaji H."/>
            <person name="Maeda Y."/>
            <person name="Toyohara K."/>
            <person name="Miyamoto K."/>
            <person name="Kimura Y."/>
            <person name="Oda K."/>
        </authorList>
    </citation>
    <scope>NUCLEOTIDE SEQUENCE [LARGE SCALE GENOMIC DNA]</scope>
    <source>
        <strain evidence="2">NBRC 110686 / TISTR 2288 / 201-F6</strain>
    </source>
</reference>
<evidence type="ECO:0000313" key="2">
    <source>
        <dbReference type="Proteomes" id="UP000037660"/>
    </source>
</evidence>
<comment type="caution">
    <text evidence="1">The sequence shown here is derived from an EMBL/GenBank/DDBJ whole genome shotgun (WGS) entry which is preliminary data.</text>
</comment>
<evidence type="ECO:0008006" key="3">
    <source>
        <dbReference type="Google" id="ProtNLM"/>
    </source>
</evidence>